<gene>
    <name evidence="3" type="ORF">SEVIR_8G240500v2</name>
</gene>
<evidence type="ECO:0000313" key="3">
    <source>
        <dbReference type="EMBL" id="TKW02390.1"/>
    </source>
</evidence>
<keyword evidence="1" id="KW-0378">Hydrolase</keyword>
<dbReference type="InterPro" id="IPR044993">
    <property type="entry name" value="BXL"/>
</dbReference>
<evidence type="ECO:0000256" key="1">
    <source>
        <dbReference type="ARBA" id="ARBA00022801"/>
    </source>
</evidence>
<dbReference type="EMBL" id="CM016559">
    <property type="protein sequence ID" value="TKW02390.1"/>
    <property type="molecule type" value="Genomic_DNA"/>
</dbReference>
<dbReference type="Proteomes" id="UP000298652">
    <property type="component" value="Chromosome 8"/>
</dbReference>
<dbReference type="InterPro" id="IPR036962">
    <property type="entry name" value="Glyco_hydro_3_N_sf"/>
</dbReference>
<accession>A0A4U6TJ14</accession>
<evidence type="ECO:0000313" key="4">
    <source>
        <dbReference type="Proteomes" id="UP000298652"/>
    </source>
</evidence>
<dbReference type="GO" id="GO:0031222">
    <property type="term" value="P:arabinan catabolic process"/>
    <property type="evidence" value="ECO:0007669"/>
    <property type="project" value="TreeGrafter"/>
</dbReference>
<feature type="signal peptide" evidence="2">
    <location>
        <begin position="1"/>
        <end position="24"/>
    </location>
</feature>
<dbReference type="Gramene" id="TKW02390">
    <property type="protein sequence ID" value="TKW02390"/>
    <property type="gene ID" value="SEVIR_8G240500v2"/>
</dbReference>
<dbReference type="SUPFAM" id="SSF51445">
    <property type="entry name" value="(Trans)glycosidases"/>
    <property type="match status" value="1"/>
</dbReference>
<dbReference type="PANTHER" id="PTHR42721">
    <property type="entry name" value="SUGAR HYDROLASE-RELATED"/>
    <property type="match status" value="1"/>
</dbReference>
<dbReference type="AlphaFoldDB" id="A0A4U6TJ14"/>
<name>A0A4U6TJ14_SETVI</name>
<dbReference type="Gene3D" id="3.20.20.300">
    <property type="entry name" value="Glycoside hydrolase, family 3, N-terminal domain"/>
    <property type="match status" value="1"/>
</dbReference>
<keyword evidence="2" id="KW-0732">Signal</keyword>
<dbReference type="GO" id="GO:0009044">
    <property type="term" value="F:xylan 1,4-beta-xylosidase activity"/>
    <property type="evidence" value="ECO:0007669"/>
    <property type="project" value="InterPro"/>
</dbReference>
<dbReference type="InterPro" id="IPR017853">
    <property type="entry name" value="GH"/>
</dbReference>
<sequence>MRRRTLLLLLLAVLLAATAPAATARAAFACAPGGPATSLPFCRRSLPLRARARDFVSRLTRAEKVRLLVNNAAGVPRLGVAGYEWLSGALHGVSVRGPGVRFGGAFPQVIGTAAALNASLWELIGRNTSEVVVFMEYWRTEWEWRSCVFVDGGGRSSYAYDAGIQCFARLLLL</sequence>
<feature type="chain" id="PRO_5020637389" evidence="2">
    <location>
        <begin position="25"/>
        <end position="173"/>
    </location>
</feature>
<dbReference type="PANTHER" id="PTHR42721:SF45">
    <property type="entry name" value="BETA-D-XYLOSIDASE 2-RELATED"/>
    <property type="match status" value="1"/>
</dbReference>
<dbReference type="GO" id="GO:0046556">
    <property type="term" value="F:alpha-L-arabinofuranosidase activity"/>
    <property type="evidence" value="ECO:0007669"/>
    <property type="project" value="TreeGrafter"/>
</dbReference>
<dbReference type="OMA" id="MEYWRTE"/>
<organism evidence="3 4">
    <name type="scientific">Setaria viridis</name>
    <name type="common">Green bristlegrass</name>
    <name type="synonym">Setaria italica subsp. viridis</name>
    <dbReference type="NCBI Taxonomy" id="4556"/>
    <lineage>
        <taxon>Eukaryota</taxon>
        <taxon>Viridiplantae</taxon>
        <taxon>Streptophyta</taxon>
        <taxon>Embryophyta</taxon>
        <taxon>Tracheophyta</taxon>
        <taxon>Spermatophyta</taxon>
        <taxon>Magnoliopsida</taxon>
        <taxon>Liliopsida</taxon>
        <taxon>Poales</taxon>
        <taxon>Poaceae</taxon>
        <taxon>PACMAD clade</taxon>
        <taxon>Panicoideae</taxon>
        <taxon>Panicodae</taxon>
        <taxon>Paniceae</taxon>
        <taxon>Cenchrinae</taxon>
        <taxon>Setaria</taxon>
    </lineage>
</organism>
<protein>
    <submittedName>
        <fullName evidence="3">Uncharacterized protein</fullName>
    </submittedName>
</protein>
<proteinExistence type="predicted"/>
<evidence type="ECO:0000256" key="2">
    <source>
        <dbReference type="SAM" id="SignalP"/>
    </source>
</evidence>
<reference evidence="3" key="1">
    <citation type="submission" date="2019-03" db="EMBL/GenBank/DDBJ databases">
        <title>WGS assembly of Setaria viridis.</title>
        <authorList>
            <person name="Huang P."/>
            <person name="Jenkins J."/>
            <person name="Grimwood J."/>
            <person name="Barry K."/>
            <person name="Healey A."/>
            <person name="Mamidi S."/>
            <person name="Sreedasyam A."/>
            <person name="Shu S."/>
            <person name="Feldman M."/>
            <person name="Wu J."/>
            <person name="Yu Y."/>
            <person name="Chen C."/>
            <person name="Johnson J."/>
            <person name="Rokhsar D."/>
            <person name="Baxter I."/>
            <person name="Schmutz J."/>
            <person name="Brutnell T."/>
            <person name="Kellogg E."/>
        </authorList>
    </citation>
    <scope>NUCLEOTIDE SEQUENCE [LARGE SCALE GENOMIC DNA]</scope>
</reference>
<dbReference type="GO" id="GO:0045493">
    <property type="term" value="P:xylan catabolic process"/>
    <property type="evidence" value="ECO:0007669"/>
    <property type="project" value="InterPro"/>
</dbReference>
<keyword evidence="4" id="KW-1185">Reference proteome</keyword>